<dbReference type="Proteomes" id="UP000007652">
    <property type="component" value="Unassembled WGS sequence"/>
</dbReference>
<keyword evidence="1" id="KW-0812">Transmembrane</keyword>
<dbReference type="RefSeq" id="WP_008909681.1">
    <property type="nucleotide sequence ID" value="NZ_CAKP01000124.1"/>
</dbReference>
<keyword evidence="1" id="KW-0472">Membrane</keyword>
<evidence type="ECO:0000313" key="3">
    <source>
        <dbReference type="EMBL" id="CCJ34428.1"/>
    </source>
</evidence>
<keyword evidence="4" id="KW-1185">Reference proteome</keyword>
<sequence length="125" mass="13754">MKKKGQSLVEFAIILPILVLIIFGIIEFGLLMNSYIVIQSASREGARIGIVGGTDEDILDSVYTAASNLDINRINVNINPNEGSRKPGDTLTVQVEYDYDILMPVISNLLGDSIRLRAKTSMRVE</sequence>
<proteinExistence type="predicted"/>
<protein>
    <submittedName>
        <fullName evidence="3">Flp pilus assembly protein TadG</fullName>
    </submittedName>
</protein>
<dbReference type="AlphaFoldDB" id="I7LKG2"/>
<dbReference type="eggNOG" id="COG4961">
    <property type="taxonomic scope" value="Bacteria"/>
</dbReference>
<feature type="domain" description="TadE-like" evidence="2">
    <location>
        <begin position="5"/>
        <end position="47"/>
    </location>
</feature>
<gene>
    <name evidence="3" type="ORF">CAAU_2344</name>
</gene>
<dbReference type="InterPro" id="IPR012495">
    <property type="entry name" value="TadE-like_dom"/>
</dbReference>
<reference evidence="3 4" key="1">
    <citation type="journal article" date="2011" name="J. Bacteriol.">
        <title>Draft genome sequence of Caloramator australicus strain RC3T, a thermoanaerobe from the Great Artesian Basin of Australia.</title>
        <authorList>
            <person name="Ogg C.D."/>
            <person name="Patel B.K.C."/>
        </authorList>
    </citation>
    <scope>NUCLEOTIDE SEQUENCE [LARGE SCALE GENOMIC DNA]</scope>
    <source>
        <strain evidence="3 4">RC3</strain>
    </source>
</reference>
<accession>I7LKG2</accession>
<feature type="transmembrane region" description="Helical" evidence="1">
    <location>
        <begin position="12"/>
        <end position="38"/>
    </location>
</feature>
<comment type="caution">
    <text evidence="3">The sequence shown here is derived from an EMBL/GenBank/DDBJ whole genome shotgun (WGS) entry which is preliminary data.</text>
</comment>
<evidence type="ECO:0000259" key="2">
    <source>
        <dbReference type="Pfam" id="PF07811"/>
    </source>
</evidence>
<dbReference type="Pfam" id="PF07811">
    <property type="entry name" value="TadE"/>
    <property type="match status" value="1"/>
</dbReference>
<evidence type="ECO:0000313" key="4">
    <source>
        <dbReference type="Proteomes" id="UP000007652"/>
    </source>
</evidence>
<evidence type="ECO:0000256" key="1">
    <source>
        <dbReference type="SAM" id="Phobius"/>
    </source>
</evidence>
<keyword evidence="1" id="KW-1133">Transmembrane helix</keyword>
<name>I7LKG2_9CLOT</name>
<organism evidence="3 4">
    <name type="scientific">Caloramator australicus RC3</name>
    <dbReference type="NCBI Taxonomy" id="857293"/>
    <lineage>
        <taxon>Bacteria</taxon>
        <taxon>Bacillati</taxon>
        <taxon>Bacillota</taxon>
        <taxon>Clostridia</taxon>
        <taxon>Eubacteriales</taxon>
        <taxon>Clostridiaceae</taxon>
        <taxon>Caloramator</taxon>
    </lineage>
</organism>
<dbReference type="STRING" id="857293.CAAU_2344"/>
<dbReference type="EMBL" id="CAKP01000124">
    <property type="protein sequence ID" value="CCJ34428.1"/>
    <property type="molecule type" value="Genomic_DNA"/>
</dbReference>